<evidence type="ECO:0000256" key="1">
    <source>
        <dbReference type="SAM" id="MobiDB-lite"/>
    </source>
</evidence>
<reference evidence="2 3" key="1">
    <citation type="submission" date="2019-12" db="EMBL/GenBank/DDBJ databases">
        <authorList>
            <person name="Alioto T."/>
            <person name="Alioto T."/>
            <person name="Gomez Garrido J."/>
        </authorList>
    </citation>
    <scope>NUCLEOTIDE SEQUENCE [LARGE SCALE GENOMIC DNA]</scope>
</reference>
<protein>
    <submittedName>
        <fullName evidence="2">Uncharacterized protein</fullName>
    </submittedName>
</protein>
<sequence length="192" mass="21565">MMSTFKYEVEKFDGKNDFNLWKEKIMAHLGNLEMKIEDEDQAIFLLNSLPDQLRDPFLEYKPDHGSKVLLGNNTTCDVVDVGVIKLKMWEDLERNLISLGAVVESGWIYNAQGGALDVMKGFLVVVKRLLYVLQENIVNGEVATSENKEEQVVLNSLQENNQKNDQEGGAENLQEGDADDEAEATEVDVLIG</sequence>
<keyword evidence="3" id="KW-1185">Reference proteome</keyword>
<dbReference type="OrthoDB" id="2015125at2759"/>
<dbReference type="Gramene" id="OE9A075480T1">
    <property type="protein sequence ID" value="OE9A075480C1"/>
    <property type="gene ID" value="OE9A075480"/>
</dbReference>
<accession>A0A8S0SAJ2</accession>
<proteinExistence type="predicted"/>
<name>A0A8S0SAJ2_OLEEU</name>
<evidence type="ECO:0000313" key="3">
    <source>
        <dbReference type="Proteomes" id="UP000594638"/>
    </source>
</evidence>
<dbReference type="EMBL" id="CACTIH010004099">
    <property type="protein sequence ID" value="CAA2989428.1"/>
    <property type="molecule type" value="Genomic_DNA"/>
</dbReference>
<gene>
    <name evidence="2" type="ORF">OLEA9_A075480</name>
</gene>
<dbReference type="AlphaFoldDB" id="A0A8S0SAJ2"/>
<feature type="region of interest" description="Disordered" evidence="1">
    <location>
        <begin position="156"/>
        <end position="192"/>
    </location>
</feature>
<evidence type="ECO:0000313" key="2">
    <source>
        <dbReference type="EMBL" id="CAA2989428.1"/>
    </source>
</evidence>
<comment type="caution">
    <text evidence="2">The sequence shown here is derived from an EMBL/GenBank/DDBJ whole genome shotgun (WGS) entry which is preliminary data.</text>
</comment>
<feature type="compositionally biased region" description="Acidic residues" evidence="1">
    <location>
        <begin position="174"/>
        <end position="186"/>
    </location>
</feature>
<organism evidence="2 3">
    <name type="scientific">Olea europaea subsp. europaea</name>
    <dbReference type="NCBI Taxonomy" id="158383"/>
    <lineage>
        <taxon>Eukaryota</taxon>
        <taxon>Viridiplantae</taxon>
        <taxon>Streptophyta</taxon>
        <taxon>Embryophyta</taxon>
        <taxon>Tracheophyta</taxon>
        <taxon>Spermatophyta</taxon>
        <taxon>Magnoliopsida</taxon>
        <taxon>eudicotyledons</taxon>
        <taxon>Gunneridae</taxon>
        <taxon>Pentapetalae</taxon>
        <taxon>asterids</taxon>
        <taxon>lamiids</taxon>
        <taxon>Lamiales</taxon>
        <taxon>Oleaceae</taxon>
        <taxon>Oleeae</taxon>
        <taxon>Olea</taxon>
    </lineage>
</organism>
<dbReference type="Proteomes" id="UP000594638">
    <property type="component" value="Unassembled WGS sequence"/>
</dbReference>